<sequence length="252" mass="28527">MNEQPLIRICVLGELQVWRQDGSAVAIDEWRTGKTRDLLRLLALSAGHPVLPSRLVEKLWPDVAEERRRNSLRTAASQIRRTMGTNCVVRQADGLVLRDAWVDAVQFLEDARKVHVFAREAQHEQVLALTRSAEQIYRDDFRAYDQDSAWARAEREHLQRTRHEMLCDAAAAALELGHFREALDLAADAVRLDRGSETAHRSLMRAHAELGEIGSALRVFESYRAHLAEELGADPSPQTRELHLHLLRGLGA</sequence>
<comment type="caution">
    <text evidence="2">The sequence shown here is derived from an EMBL/GenBank/DDBJ whole genome shotgun (WGS) entry which is preliminary data.</text>
</comment>
<dbReference type="InterPro" id="IPR011990">
    <property type="entry name" value="TPR-like_helical_dom_sf"/>
</dbReference>
<dbReference type="Pfam" id="PF03704">
    <property type="entry name" value="BTAD"/>
    <property type="match status" value="1"/>
</dbReference>
<dbReference type="SUPFAM" id="SSF48452">
    <property type="entry name" value="TPR-like"/>
    <property type="match status" value="1"/>
</dbReference>
<dbReference type="GO" id="GO:0006355">
    <property type="term" value="P:regulation of DNA-templated transcription"/>
    <property type="evidence" value="ECO:0007669"/>
    <property type="project" value="InterPro"/>
</dbReference>
<dbReference type="GO" id="GO:0003677">
    <property type="term" value="F:DNA binding"/>
    <property type="evidence" value="ECO:0007669"/>
    <property type="project" value="UniProtKB-KW"/>
</dbReference>
<dbReference type="InterPro" id="IPR036388">
    <property type="entry name" value="WH-like_DNA-bd_sf"/>
</dbReference>
<dbReference type="InterPro" id="IPR016032">
    <property type="entry name" value="Sig_transdc_resp-reg_C-effctor"/>
</dbReference>
<accession>A0A7W3J1Y3</accession>
<dbReference type="InterPro" id="IPR051677">
    <property type="entry name" value="AfsR-DnrI-RedD_regulator"/>
</dbReference>
<dbReference type="Gene3D" id="1.10.10.10">
    <property type="entry name" value="Winged helix-like DNA-binding domain superfamily/Winged helix DNA-binding domain"/>
    <property type="match status" value="1"/>
</dbReference>
<evidence type="ECO:0000313" key="3">
    <source>
        <dbReference type="Proteomes" id="UP000580910"/>
    </source>
</evidence>
<dbReference type="SMART" id="SM01043">
    <property type="entry name" value="BTAD"/>
    <property type="match status" value="1"/>
</dbReference>
<gene>
    <name evidence="2" type="ORF">FB382_002945</name>
</gene>
<dbReference type="InterPro" id="IPR005158">
    <property type="entry name" value="BTAD"/>
</dbReference>
<dbReference type="SUPFAM" id="SSF46894">
    <property type="entry name" value="C-terminal effector domain of the bipartite response regulators"/>
    <property type="match status" value="1"/>
</dbReference>
<dbReference type="EMBL" id="JACGXA010000001">
    <property type="protein sequence ID" value="MBA8804654.1"/>
    <property type="molecule type" value="Genomic_DNA"/>
</dbReference>
<feature type="domain" description="Bacterial transcriptional activator" evidence="1">
    <location>
        <begin position="102"/>
        <end position="247"/>
    </location>
</feature>
<dbReference type="PANTHER" id="PTHR35807:SF2">
    <property type="entry name" value="TRANSCRIPTIONAL ACTIVATOR DOMAIN"/>
    <property type="match status" value="1"/>
</dbReference>
<keyword evidence="2" id="KW-0238">DNA-binding</keyword>
<organism evidence="2 3">
    <name type="scientific">Nocardioides ginsengisegetis</name>
    <dbReference type="NCBI Taxonomy" id="661491"/>
    <lineage>
        <taxon>Bacteria</taxon>
        <taxon>Bacillati</taxon>
        <taxon>Actinomycetota</taxon>
        <taxon>Actinomycetes</taxon>
        <taxon>Propionibacteriales</taxon>
        <taxon>Nocardioidaceae</taxon>
        <taxon>Nocardioides</taxon>
    </lineage>
</organism>
<dbReference type="AlphaFoldDB" id="A0A7W3J1Y3"/>
<dbReference type="PANTHER" id="PTHR35807">
    <property type="entry name" value="TRANSCRIPTIONAL REGULATOR REDD-RELATED"/>
    <property type="match status" value="1"/>
</dbReference>
<evidence type="ECO:0000313" key="2">
    <source>
        <dbReference type="EMBL" id="MBA8804654.1"/>
    </source>
</evidence>
<proteinExistence type="predicted"/>
<keyword evidence="3" id="KW-1185">Reference proteome</keyword>
<reference evidence="2 3" key="1">
    <citation type="submission" date="2020-07" db="EMBL/GenBank/DDBJ databases">
        <title>Sequencing the genomes of 1000 actinobacteria strains.</title>
        <authorList>
            <person name="Klenk H.-P."/>
        </authorList>
    </citation>
    <scope>NUCLEOTIDE SEQUENCE [LARGE SCALE GENOMIC DNA]</scope>
    <source>
        <strain evidence="2 3">DSM 21349</strain>
    </source>
</reference>
<name>A0A7W3J1Y3_9ACTN</name>
<protein>
    <submittedName>
        <fullName evidence="2">DNA-binding SARP family transcriptional activator</fullName>
    </submittedName>
</protein>
<dbReference type="Gene3D" id="1.25.40.10">
    <property type="entry name" value="Tetratricopeptide repeat domain"/>
    <property type="match status" value="1"/>
</dbReference>
<dbReference type="RefSeq" id="WP_182540334.1">
    <property type="nucleotide sequence ID" value="NZ_JACGXA010000001.1"/>
</dbReference>
<dbReference type="Proteomes" id="UP000580910">
    <property type="component" value="Unassembled WGS sequence"/>
</dbReference>
<evidence type="ECO:0000259" key="1">
    <source>
        <dbReference type="SMART" id="SM01043"/>
    </source>
</evidence>